<comment type="caution">
    <text evidence="2">The sequence shown here is derived from an EMBL/GenBank/DDBJ whole genome shotgun (WGS) entry which is preliminary data.</text>
</comment>
<dbReference type="Proteomes" id="UP000765509">
    <property type="component" value="Unassembled WGS sequence"/>
</dbReference>
<sequence length="136" mass="16067">MSHSATRFCSWCEIVTNERQDLKLGEQQTGRDVRNTSYAYHELESQVKKEDLAKRSGIRWSELNRLPYWDPVLNITLCVMHNWFEGILKHHFMYQGGFDWKSEVPTQESSSSSESDFEEMDWSRSETQNINGRLQN</sequence>
<name>A0A9Q3Q454_9BASI</name>
<reference evidence="2" key="1">
    <citation type="submission" date="2021-03" db="EMBL/GenBank/DDBJ databases">
        <title>Draft genome sequence of rust myrtle Austropuccinia psidii MF-1, a brazilian biotype.</title>
        <authorList>
            <person name="Quecine M.C."/>
            <person name="Pachon D.M.R."/>
            <person name="Bonatelli M.L."/>
            <person name="Correr F.H."/>
            <person name="Franceschini L.M."/>
            <person name="Leite T.F."/>
            <person name="Margarido G.R.A."/>
            <person name="Almeida C.A."/>
            <person name="Ferrarezi J.A."/>
            <person name="Labate C.A."/>
        </authorList>
    </citation>
    <scope>NUCLEOTIDE SEQUENCE</scope>
    <source>
        <strain evidence="2">MF-1</strain>
    </source>
</reference>
<dbReference type="AlphaFoldDB" id="A0A9Q3Q454"/>
<evidence type="ECO:0000256" key="1">
    <source>
        <dbReference type="SAM" id="MobiDB-lite"/>
    </source>
</evidence>
<accession>A0A9Q3Q454</accession>
<evidence type="ECO:0000313" key="2">
    <source>
        <dbReference type="EMBL" id="MBW0584763.1"/>
    </source>
</evidence>
<feature type="region of interest" description="Disordered" evidence="1">
    <location>
        <begin position="103"/>
        <end position="136"/>
    </location>
</feature>
<dbReference type="EMBL" id="AVOT02118994">
    <property type="protein sequence ID" value="MBW0584763.1"/>
    <property type="molecule type" value="Genomic_DNA"/>
</dbReference>
<feature type="compositionally biased region" description="Polar residues" evidence="1">
    <location>
        <begin position="125"/>
        <end position="136"/>
    </location>
</feature>
<organism evidence="2 3">
    <name type="scientific">Austropuccinia psidii MF-1</name>
    <dbReference type="NCBI Taxonomy" id="1389203"/>
    <lineage>
        <taxon>Eukaryota</taxon>
        <taxon>Fungi</taxon>
        <taxon>Dikarya</taxon>
        <taxon>Basidiomycota</taxon>
        <taxon>Pucciniomycotina</taxon>
        <taxon>Pucciniomycetes</taxon>
        <taxon>Pucciniales</taxon>
        <taxon>Sphaerophragmiaceae</taxon>
        <taxon>Austropuccinia</taxon>
    </lineage>
</organism>
<proteinExistence type="predicted"/>
<keyword evidence="3" id="KW-1185">Reference proteome</keyword>
<feature type="compositionally biased region" description="Low complexity" evidence="1">
    <location>
        <begin position="103"/>
        <end position="114"/>
    </location>
</feature>
<gene>
    <name evidence="2" type="ORF">O181_124478</name>
</gene>
<dbReference type="OrthoDB" id="3039677at2759"/>
<evidence type="ECO:0000313" key="3">
    <source>
        <dbReference type="Proteomes" id="UP000765509"/>
    </source>
</evidence>
<protein>
    <submittedName>
        <fullName evidence="2">Uncharacterized protein</fullName>
    </submittedName>
</protein>